<accession>A0ABW7PA57</accession>
<comment type="caution">
    <text evidence="2">The sequence shown here is derived from an EMBL/GenBank/DDBJ whole genome shotgun (WGS) entry which is preliminary data.</text>
</comment>
<keyword evidence="3" id="KW-1185">Reference proteome</keyword>
<reference evidence="2 3" key="1">
    <citation type="submission" date="2024-03" db="EMBL/GenBank/DDBJ databases">
        <title>Whole genome sequencing of Streptomyces racemochromogenes, to identify antimicrobial biosynthetic gene clusters.</title>
        <authorList>
            <person name="Suryawanshi P."/>
            <person name="Krishnaraj P.U."/>
            <person name="Arun Y.P."/>
            <person name="Suryawanshi M.P."/>
            <person name="Rakshit O."/>
        </authorList>
    </citation>
    <scope>NUCLEOTIDE SEQUENCE [LARGE SCALE GENOMIC DNA]</scope>
    <source>
        <strain evidence="2 3">AUDT626</strain>
    </source>
</reference>
<sequence>MRTPLRTAAAVVIATASLVAAAPLAAAAPPPAAVQAPAVAVAGNETVELSPSETAEIKRLVDEINRELAQTSQSGSPDVSAFSGKSEAAKKIVAALKKSPKLLKGAIGKAKEGKDAFDKWMGNQNILVRGAYWAAGGYVQSEVIDLLASMVS</sequence>
<dbReference type="Proteomes" id="UP001610631">
    <property type="component" value="Unassembled WGS sequence"/>
</dbReference>
<evidence type="ECO:0000313" key="2">
    <source>
        <dbReference type="EMBL" id="MFH7595233.1"/>
    </source>
</evidence>
<proteinExistence type="predicted"/>
<name>A0ABW7PA57_9ACTN</name>
<evidence type="ECO:0000256" key="1">
    <source>
        <dbReference type="SAM" id="SignalP"/>
    </source>
</evidence>
<feature type="signal peptide" evidence="1">
    <location>
        <begin position="1"/>
        <end position="27"/>
    </location>
</feature>
<dbReference type="RefSeq" id="WP_395509115.1">
    <property type="nucleotide sequence ID" value="NZ_JBBDHD010000016.1"/>
</dbReference>
<evidence type="ECO:0008006" key="4">
    <source>
        <dbReference type="Google" id="ProtNLM"/>
    </source>
</evidence>
<keyword evidence="1" id="KW-0732">Signal</keyword>
<evidence type="ECO:0000313" key="3">
    <source>
        <dbReference type="Proteomes" id="UP001610631"/>
    </source>
</evidence>
<feature type="chain" id="PRO_5047267458" description="Secreted protein" evidence="1">
    <location>
        <begin position="28"/>
        <end position="152"/>
    </location>
</feature>
<gene>
    <name evidence="2" type="ORF">WDV06_09020</name>
</gene>
<organism evidence="2 3">
    <name type="scientific">Streptomyces racemochromogenes</name>
    <dbReference type="NCBI Taxonomy" id="67353"/>
    <lineage>
        <taxon>Bacteria</taxon>
        <taxon>Bacillati</taxon>
        <taxon>Actinomycetota</taxon>
        <taxon>Actinomycetes</taxon>
        <taxon>Kitasatosporales</taxon>
        <taxon>Streptomycetaceae</taxon>
        <taxon>Streptomyces</taxon>
    </lineage>
</organism>
<dbReference type="EMBL" id="JBBDHD010000016">
    <property type="protein sequence ID" value="MFH7595233.1"/>
    <property type="molecule type" value="Genomic_DNA"/>
</dbReference>
<protein>
    <recommendedName>
        <fullName evidence="4">Secreted protein</fullName>
    </recommendedName>
</protein>